<feature type="compositionally biased region" description="Low complexity" evidence="1">
    <location>
        <begin position="10"/>
        <end position="20"/>
    </location>
</feature>
<protein>
    <submittedName>
        <fullName evidence="2">Uncharacterized protein</fullName>
    </submittedName>
</protein>
<accession>A0ABR1I6H8</accession>
<sequence length="161" mass="18076">MPRVCMISTSSSSSSNNSNHNHNRNKGISNRSRAAISQHKATNIRYKGIRNRSKGINNSNSPILSTVSISNHRRAIRQTINFHNRHSSPITQHSKPILPAAINMTNSEAIISISIRAWATSKLRPLHRNKLPKNHTKRIQHSHLLIPAAYHPLRQLVSPTT</sequence>
<proteinExistence type="predicted"/>
<name>A0ABR1I6H8_9HYPO</name>
<reference evidence="2 3" key="1">
    <citation type="journal article" date="2025" name="Microbiol. Resour. Announc.">
        <title>Draft genome sequences for Neonectria magnoliae and Neonectria punicea, canker pathogens of Liriodendron tulipifera and Acer saccharum in West Virginia.</title>
        <authorList>
            <person name="Petronek H.M."/>
            <person name="Kasson M.T."/>
            <person name="Metheny A.M."/>
            <person name="Stauder C.M."/>
            <person name="Lovett B."/>
            <person name="Lynch S.C."/>
            <person name="Garnas J.R."/>
            <person name="Kasson L.R."/>
            <person name="Stajich J.E."/>
        </authorList>
    </citation>
    <scope>NUCLEOTIDE SEQUENCE [LARGE SCALE GENOMIC DNA]</scope>
    <source>
        <strain evidence="2 3">NRRL 64651</strain>
    </source>
</reference>
<dbReference type="Proteomes" id="UP001498421">
    <property type="component" value="Unassembled WGS sequence"/>
</dbReference>
<evidence type="ECO:0000256" key="1">
    <source>
        <dbReference type="SAM" id="MobiDB-lite"/>
    </source>
</evidence>
<evidence type="ECO:0000313" key="2">
    <source>
        <dbReference type="EMBL" id="KAK7429174.1"/>
    </source>
</evidence>
<gene>
    <name evidence="2" type="ORF">QQZ08_004389</name>
</gene>
<feature type="region of interest" description="Disordered" evidence="1">
    <location>
        <begin position="1"/>
        <end position="35"/>
    </location>
</feature>
<dbReference type="EMBL" id="JAZAVK010000032">
    <property type="protein sequence ID" value="KAK7429174.1"/>
    <property type="molecule type" value="Genomic_DNA"/>
</dbReference>
<evidence type="ECO:0000313" key="3">
    <source>
        <dbReference type="Proteomes" id="UP001498421"/>
    </source>
</evidence>
<comment type="caution">
    <text evidence="2">The sequence shown here is derived from an EMBL/GenBank/DDBJ whole genome shotgun (WGS) entry which is preliminary data.</text>
</comment>
<keyword evidence="3" id="KW-1185">Reference proteome</keyword>
<organism evidence="2 3">
    <name type="scientific">Neonectria magnoliae</name>
    <dbReference type="NCBI Taxonomy" id="2732573"/>
    <lineage>
        <taxon>Eukaryota</taxon>
        <taxon>Fungi</taxon>
        <taxon>Dikarya</taxon>
        <taxon>Ascomycota</taxon>
        <taxon>Pezizomycotina</taxon>
        <taxon>Sordariomycetes</taxon>
        <taxon>Hypocreomycetidae</taxon>
        <taxon>Hypocreales</taxon>
        <taxon>Nectriaceae</taxon>
        <taxon>Neonectria</taxon>
    </lineage>
</organism>